<reference evidence="3 4" key="2">
    <citation type="submission" date="2018-06" db="EMBL/GenBank/DDBJ databases">
        <title>Metagenomic assembly of (sub)arctic Cyanobacteria and their associated microbiome from non-axenic cultures.</title>
        <authorList>
            <person name="Baurain D."/>
        </authorList>
    </citation>
    <scope>NUCLEOTIDE SEQUENCE [LARGE SCALE GENOMIC DNA]</scope>
    <source>
        <strain evidence="3">ULC027bin1</strain>
    </source>
</reference>
<dbReference type="AlphaFoldDB" id="A0A2W4XHM5"/>
<protein>
    <recommendedName>
        <fullName evidence="2">DUF403 domain-containing protein</fullName>
    </recommendedName>
</protein>
<gene>
    <name evidence="3" type="ORF">DCF15_08615</name>
</gene>
<accession>A0A2W4XHM5</accession>
<dbReference type="InterPro" id="IPR007296">
    <property type="entry name" value="DUF403"/>
</dbReference>
<evidence type="ECO:0000313" key="4">
    <source>
        <dbReference type="Proteomes" id="UP000249794"/>
    </source>
</evidence>
<name>A0A2W4XHM5_9CYAN</name>
<proteinExistence type="predicted"/>
<dbReference type="PANTHER" id="PTHR34595:SF7">
    <property type="entry name" value="SLL1039 PROTEIN"/>
    <property type="match status" value="1"/>
</dbReference>
<dbReference type="Pfam" id="PF04168">
    <property type="entry name" value="Alpha-E"/>
    <property type="match status" value="1"/>
</dbReference>
<feature type="domain" description="DUF403" evidence="2">
    <location>
        <begin position="1"/>
        <end position="310"/>
    </location>
</feature>
<organism evidence="3 4">
    <name type="scientific">Phormidesmis priestleyi</name>
    <dbReference type="NCBI Taxonomy" id="268141"/>
    <lineage>
        <taxon>Bacteria</taxon>
        <taxon>Bacillati</taxon>
        <taxon>Cyanobacteriota</taxon>
        <taxon>Cyanophyceae</taxon>
        <taxon>Leptolyngbyales</taxon>
        <taxon>Leptolyngbyaceae</taxon>
        <taxon>Phormidesmis</taxon>
    </lineage>
</organism>
<feature type="region of interest" description="Disordered" evidence="1">
    <location>
        <begin position="335"/>
        <end position="355"/>
    </location>
</feature>
<dbReference type="PANTHER" id="PTHR34595">
    <property type="entry name" value="BLR5612 PROTEIN"/>
    <property type="match status" value="1"/>
</dbReference>
<evidence type="ECO:0000256" key="1">
    <source>
        <dbReference type="SAM" id="MobiDB-lite"/>
    </source>
</evidence>
<dbReference type="InterPro" id="IPR051680">
    <property type="entry name" value="ATP-dep_Glu-Cys_Ligase-2"/>
</dbReference>
<dbReference type="Proteomes" id="UP000249794">
    <property type="component" value="Unassembled WGS sequence"/>
</dbReference>
<reference evidence="4" key="1">
    <citation type="submission" date="2018-04" db="EMBL/GenBank/DDBJ databases">
        <authorList>
            <person name="Cornet L."/>
        </authorList>
    </citation>
    <scope>NUCLEOTIDE SEQUENCE [LARGE SCALE GENOMIC DNA]</scope>
</reference>
<comment type="caution">
    <text evidence="3">The sequence shown here is derived from an EMBL/GenBank/DDBJ whole genome shotgun (WGS) entry which is preliminary data.</text>
</comment>
<evidence type="ECO:0000259" key="2">
    <source>
        <dbReference type="Pfam" id="PF04168"/>
    </source>
</evidence>
<sequence length="355" mass="40278">MLSRVADSIYWLNRYIERAENVARFVEVNLNLLMDNPIGVTQQWDPLIAVTGDRALFSQLYGEATARNVLNFLTFDSHSPNSILSCVRSARENARSVRETISSEMWEQINAFYLMVEAAAKDKPDDIREAHEFYAEVKMASHRFNGVMNATASWNESWHFGQLGRLLERADKTSRILDVKYFLLLPSAKAVGSPLDNLQWIALLKSASAYEMYRKVEQTISPTNVARFLIFDPHFPRSIKFCLCRAEESLRKIAGTDEIQTLPSERALGRLRSELEYVTFEEIFQQGLHEFLDKLQGDLNQVGDRIYTDFIAVPPTVLPSSDIASRQFSGQFSTQSFTQSSGQSAGQFSTLSKAE</sequence>
<dbReference type="EMBL" id="QBMP01000070">
    <property type="protein sequence ID" value="PZO56474.1"/>
    <property type="molecule type" value="Genomic_DNA"/>
</dbReference>
<evidence type="ECO:0000313" key="3">
    <source>
        <dbReference type="EMBL" id="PZO56474.1"/>
    </source>
</evidence>